<dbReference type="SUPFAM" id="SSF48371">
    <property type="entry name" value="ARM repeat"/>
    <property type="match status" value="1"/>
</dbReference>
<evidence type="ECO:0000256" key="6">
    <source>
        <dbReference type="ARBA" id="ARBA00023176"/>
    </source>
</evidence>
<dbReference type="InterPro" id="IPR008152">
    <property type="entry name" value="Clathrin_a/b/g-adaptin_app_Ig"/>
</dbReference>
<dbReference type="GO" id="GO:0072583">
    <property type="term" value="P:clathrin-dependent endocytosis"/>
    <property type="evidence" value="ECO:0007669"/>
    <property type="project" value="InterPro"/>
</dbReference>
<dbReference type="Gene3D" id="2.60.40.1230">
    <property type="match status" value="1"/>
</dbReference>
<feature type="compositionally biased region" description="Low complexity" evidence="9">
    <location>
        <begin position="633"/>
        <end position="644"/>
    </location>
</feature>
<name>A0A7S2INC2_9EUKA</name>
<dbReference type="InterPro" id="IPR009028">
    <property type="entry name" value="Coatomer/calthrin_app_sub_C"/>
</dbReference>
<feature type="compositionally biased region" description="Low complexity" evidence="9">
    <location>
        <begin position="652"/>
        <end position="669"/>
    </location>
</feature>
<keyword evidence="3 7" id="KW-0254">Endocytosis</keyword>
<dbReference type="SMART" id="SM00809">
    <property type="entry name" value="Alpha_adaptinC2"/>
    <property type="match status" value="1"/>
</dbReference>
<protein>
    <recommendedName>
        <fullName evidence="7">AP-2 complex subunit alpha</fullName>
    </recommendedName>
</protein>
<dbReference type="InterPro" id="IPR017104">
    <property type="entry name" value="AP2_complex_asu"/>
</dbReference>
<dbReference type="GO" id="GO:0035615">
    <property type="term" value="F:clathrin adaptor activity"/>
    <property type="evidence" value="ECO:0007669"/>
    <property type="project" value="InterPro"/>
</dbReference>
<dbReference type="InterPro" id="IPR013041">
    <property type="entry name" value="Clathrin_app_Ig-like_sf"/>
</dbReference>
<dbReference type="InterPro" id="IPR012295">
    <property type="entry name" value="TBP_dom_sf"/>
</dbReference>
<feature type="binding site" evidence="8">
    <location>
        <position position="46"/>
    </location>
    <ligand>
        <name>a 1,2-diacyl-sn-glycero-3-phospho-(1D-myo-inositol-3,4,5-trisphosphate)</name>
        <dbReference type="ChEBI" id="CHEBI:57836"/>
    </ligand>
</feature>
<dbReference type="InterPro" id="IPR050840">
    <property type="entry name" value="Adaptor_Complx_Large_Subunit"/>
</dbReference>
<proteinExistence type="inferred from homology"/>
<feature type="binding site" evidence="8">
    <location>
        <position position="36"/>
    </location>
    <ligand>
        <name>a 1,2-diacyl-sn-glycero-3-phospho-(1D-myo-inositol-3,4,5-trisphosphate)</name>
        <dbReference type="ChEBI" id="CHEBI:57836"/>
    </ligand>
</feature>
<keyword evidence="2 7" id="KW-0813">Transport</keyword>
<feature type="binding site" evidence="8">
    <location>
        <begin position="50"/>
        <end position="54"/>
    </location>
    <ligand>
        <name>a 1,2-diacyl-sn-glycero-3-phospho-(1D-myo-inositol-3,4,5-trisphosphate)</name>
        <dbReference type="ChEBI" id="CHEBI:57836"/>
    </ligand>
</feature>
<dbReference type="PIRSF" id="PIRSF037091">
    <property type="entry name" value="AP2_complex_alpha"/>
    <property type="match status" value="1"/>
</dbReference>
<dbReference type="Gene3D" id="3.30.310.10">
    <property type="entry name" value="TATA-Binding Protein"/>
    <property type="match status" value="1"/>
</dbReference>
<evidence type="ECO:0000256" key="8">
    <source>
        <dbReference type="PIRSR" id="PIRSR037091-1"/>
    </source>
</evidence>
<evidence type="ECO:0000313" key="11">
    <source>
        <dbReference type="EMBL" id="CAD9524572.1"/>
    </source>
</evidence>
<feature type="binding site" evidence="8">
    <location>
        <begin position="4"/>
        <end position="5"/>
    </location>
    <ligand>
        <name>a 1,2-diacyl-sn-glycero-3-phospho-(1D-myo-inositol-3,4,5-trisphosphate)</name>
        <dbReference type="ChEBI" id="CHEBI:57836"/>
    </ligand>
</feature>
<dbReference type="InterPro" id="IPR016024">
    <property type="entry name" value="ARM-type_fold"/>
</dbReference>
<evidence type="ECO:0000256" key="2">
    <source>
        <dbReference type="ARBA" id="ARBA00022448"/>
    </source>
</evidence>
<accession>A0A7S2INC2</accession>
<evidence type="ECO:0000256" key="1">
    <source>
        <dbReference type="ARBA" id="ARBA00004277"/>
    </source>
</evidence>
<dbReference type="GO" id="GO:0006886">
    <property type="term" value="P:intracellular protein transport"/>
    <property type="evidence" value="ECO:0007669"/>
    <property type="project" value="UniProtKB-UniRule"/>
</dbReference>
<dbReference type="PANTHER" id="PTHR22780">
    <property type="entry name" value="ADAPTIN, ALPHA/GAMMA/EPSILON"/>
    <property type="match status" value="1"/>
</dbReference>
<reference evidence="11" key="1">
    <citation type="submission" date="2021-01" db="EMBL/GenBank/DDBJ databases">
        <authorList>
            <person name="Corre E."/>
            <person name="Pelletier E."/>
            <person name="Niang G."/>
            <person name="Scheremetjew M."/>
            <person name="Finn R."/>
            <person name="Kale V."/>
            <person name="Holt S."/>
            <person name="Cochrane G."/>
            <person name="Meng A."/>
            <person name="Brown T."/>
            <person name="Cohen L."/>
        </authorList>
    </citation>
    <scope>NUCLEOTIDE SEQUENCE</scope>
    <source>
        <strain evidence="11">UTEX LB 985</strain>
    </source>
</reference>
<keyword evidence="5 7" id="KW-0472">Membrane</keyword>
<evidence type="ECO:0000256" key="3">
    <source>
        <dbReference type="ARBA" id="ARBA00022583"/>
    </source>
</evidence>
<comment type="subcellular location">
    <subcellularLocation>
        <location evidence="1">Membrane</location>
        <location evidence="1">Coated pit</location>
        <topology evidence="1">Peripheral membrane protein</topology>
        <orientation evidence="1">Cytoplasmic side</orientation>
    </subcellularLocation>
</comment>
<comment type="function">
    <text evidence="7">Adaptins are components of the adaptor complexes which link clathrin to receptors in coated vesicles. Clathrin-associated protein complexes are believed to interact with the cytoplasmic tails of membrane proteins, leading to their selection and concentration.</text>
</comment>
<dbReference type="InterPro" id="IPR011989">
    <property type="entry name" value="ARM-like"/>
</dbReference>
<evidence type="ECO:0000256" key="4">
    <source>
        <dbReference type="ARBA" id="ARBA00022927"/>
    </source>
</evidence>
<dbReference type="SUPFAM" id="SSF49348">
    <property type="entry name" value="Clathrin adaptor appendage domain"/>
    <property type="match status" value="1"/>
</dbReference>
<dbReference type="AlphaFoldDB" id="A0A7S2INC2"/>
<dbReference type="InterPro" id="IPR003164">
    <property type="entry name" value="Clathrin_a-adaptin_app_sub_C"/>
</dbReference>
<keyword evidence="4 7" id="KW-0653">Protein transport</keyword>
<comment type="similarity">
    <text evidence="7">Belongs to the adaptor complexes large subunit family.</text>
</comment>
<dbReference type="GO" id="GO:0030122">
    <property type="term" value="C:AP-2 adaptor complex"/>
    <property type="evidence" value="ECO:0007669"/>
    <property type="project" value="InterPro"/>
</dbReference>
<dbReference type="InterPro" id="IPR002553">
    <property type="entry name" value="Clathrin/coatomer_adapt-like_N"/>
</dbReference>
<sequence length="983" mass="106832">MAMRGLTVFISDLRNCQNPEQEKKRVEKEMAHIRQKFTSEASMNGYNRKKYVWKILYMYMLGYEVDFGHMEAVNLISSPRYSEKSVGYAWCALMLREGDELLRLIINSIRSDLISKNDNAICLALNAICNVGGKEFAESLSTDVLKLLTGNMTKTYVRKKAALTTLRLYRKAPDMLPASEWAEKILVLLDEKNIGVLTSVSSLVLGILACDTTGWESCAAKAARTLTRLVLNKDYSNDYLYYGLPTPWLQIELLRMLQFFPPPDEHALKMRVSEVLQRIVTGTDVTKNVNKNNVTHAVLFEAINLVIHLGHTTELLPQACGLLGRFISIREANIRYLGLEAMARLSIAQPDTMDQLKKHTQTIFFSLKDQDISIRRRALDLVYSMCDTSSVKETVSELLQYLETADMNLKEELVLKIAILAERFRSEHEWYVDVILSLITSAGDFVSEEIWYRVVQIITNQGDELQAYAARKVWTALTKERLPHKTLVKTASYVLGEFGHTIADQPESNAQEQMRVLHEQFMLGDSDVKSIILNTYAKLSHAYGEIAGQVGDVLRLNATAMDQEVQQRSVEYLALGGAGLDEVKNQVLEMMPPFTERESIVQRTLSKAQGDANAMPAKTGTGAADEDDKSETSAAALPIPSASSAPPPPPNLLGDDPLPGGGASDLLGDMGALSVEAAPAPPPSNPTNDLLGLMDDPTPAATPPPPAVGGGGSADLLGGLMGDPPPAAPPSVAPSSAPGGSSAQWTALCVRNDGVLHEDANVQIAAKMEFQLHQGRLAIYVGNKAGVPLTSLSTQFSPQPMLALQPSPMAAECQPRQQQQQMILVECGGPYGDPPQIAIRFVGPSGPTQLVLPLPLPPTKFLVPMQTDGADFFRRWNGLAGKEKQVVFKIATMPLAEGVVEAAIGAGLKFSLLKSVDPNPANFVASAYLAAKGVQPNADGASVLARLEVNAQAAMCRVSVRSASDPLNVAVSKSIANQLGTIQ</sequence>
<dbReference type="EMBL" id="HBGU01065468">
    <property type="protein sequence ID" value="CAD9524572.1"/>
    <property type="molecule type" value="Transcribed_RNA"/>
</dbReference>
<dbReference type="SUPFAM" id="SSF55711">
    <property type="entry name" value="Subdomain of clathrin and coatomer appendage domain"/>
    <property type="match status" value="1"/>
</dbReference>
<evidence type="ECO:0000259" key="10">
    <source>
        <dbReference type="SMART" id="SM00809"/>
    </source>
</evidence>
<evidence type="ECO:0000256" key="7">
    <source>
        <dbReference type="PIRNR" id="PIRNR037091"/>
    </source>
</evidence>
<feature type="region of interest" description="Disordered" evidence="9">
    <location>
        <begin position="604"/>
        <end position="741"/>
    </location>
</feature>
<dbReference type="Pfam" id="PF02296">
    <property type="entry name" value="Alpha_adaptin_C"/>
    <property type="match status" value="1"/>
</dbReference>
<feature type="compositionally biased region" description="Pro residues" evidence="9">
    <location>
        <begin position="723"/>
        <end position="732"/>
    </location>
</feature>
<organism evidence="11">
    <name type="scientific">Haptolina brevifila</name>
    <dbReference type="NCBI Taxonomy" id="156173"/>
    <lineage>
        <taxon>Eukaryota</taxon>
        <taxon>Haptista</taxon>
        <taxon>Haptophyta</taxon>
        <taxon>Prymnesiophyceae</taxon>
        <taxon>Prymnesiales</taxon>
        <taxon>Prymnesiaceae</taxon>
        <taxon>Haptolina</taxon>
    </lineage>
</organism>
<dbReference type="Pfam" id="PF01602">
    <property type="entry name" value="Adaptin_N"/>
    <property type="match status" value="1"/>
</dbReference>
<feature type="domain" description="Clathrin adaptor alpha/beta/gamma-adaptin appendage Ig-like subdomain" evidence="10">
    <location>
        <begin position="746"/>
        <end position="855"/>
    </location>
</feature>
<dbReference type="Pfam" id="PF02883">
    <property type="entry name" value="Alpha_adaptinC2"/>
    <property type="match status" value="1"/>
</dbReference>
<gene>
    <name evidence="11" type="ORF">CBRE1094_LOCUS35688</name>
</gene>
<keyword evidence="6 7" id="KW-0168">Coated pit</keyword>
<evidence type="ECO:0000256" key="5">
    <source>
        <dbReference type="ARBA" id="ARBA00023136"/>
    </source>
</evidence>
<evidence type="ECO:0000256" key="9">
    <source>
        <dbReference type="SAM" id="MobiDB-lite"/>
    </source>
</evidence>
<dbReference type="Gene3D" id="1.25.10.10">
    <property type="entry name" value="Leucine-rich Repeat Variant"/>
    <property type="match status" value="1"/>
</dbReference>